<dbReference type="GO" id="GO:0000166">
    <property type="term" value="F:nucleotide binding"/>
    <property type="evidence" value="ECO:0007669"/>
    <property type="project" value="InterPro"/>
</dbReference>
<name>A0A0P0Z1E3_9HYPH</name>
<feature type="domain" description="Gfo/Idh/MocA-like oxidoreductase N-terminal" evidence="2">
    <location>
        <begin position="4"/>
        <end position="129"/>
    </location>
</feature>
<dbReference type="PANTHER" id="PTHR43818:SF11">
    <property type="entry name" value="BCDNA.GH03377"/>
    <property type="match status" value="1"/>
</dbReference>
<dbReference type="AlphaFoldDB" id="A0A0P0Z1E3"/>
<dbReference type="InterPro" id="IPR050463">
    <property type="entry name" value="Gfo/Idh/MocA_oxidrdct_glycsds"/>
</dbReference>
<reference evidence="4" key="1">
    <citation type="journal article" date="2015" name="Proc. Natl. Acad. Sci. U.S.A.">
        <title>Bacterial clade with the ribosomal RNA operon on a small plasmid rather than the chromosome.</title>
        <authorList>
            <person name="Anda M."/>
            <person name="Ohtsubo Y."/>
            <person name="Okubo T."/>
            <person name="Sugawara M."/>
            <person name="Nagata Y."/>
            <person name="Tsuda M."/>
            <person name="Minamisawa K."/>
            <person name="Mitsui H."/>
        </authorList>
    </citation>
    <scope>NUCLEOTIDE SEQUENCE</scope>
    <source>
        <strain evidence="4">JCM 14755</strain>
    </source>
</reference>
<dbReference type="Pfam" id="PF22725">
    <property type="entry name" value="GFO_IDH_MocA_C3"/>
    <property type="match status" value="1"/>
</dbReference>
<protein>
    <submittedName>
        <fullName evidence="4">Oxidoreductase domain protein</fullName>
    </submittedName>
</protein>
<organism evidence="4">
    <name type="scientific">Aureimonas frigidaquae</name>
    <dbReference type="NCBI Taxonomy" id="424757"/>
    <lineage>
        <taxon>Bacteria</taxon>
        <taxon>Pseudomonadati</taxon>
        <taxon>Pseudomonadota</taxon>
        <taxon>Alphaproteobacteria</taxon>
        <taxon>Hyphomicrobiales</taxon>
        <taxon>Aurantimonadaceae</taxon>
        <taxon>Aureimonas</taxon>
    </lineage>
</organism>
<dbReference type="Gene3D" id="3.30.360.10">
    <property type="entry name" value="Dihydrodipicolinate Reductase, domain 2"/>
    <property type="match status" value="1"/>
</dbReference>
<evidence type="ECO:0000313" key="4">
    <source>
        <dbReference type="EMBL" id="BAT27744.1"/>
    </source>
</evidence>
<sequence>MRTFGIGLIGTGFMGKSHALAYRNARAVLGGPAARLDVLCDVPADKASAMASQFGFARATADWREVVNDPAVDIVCITTPNRYHHDMAVAALRAGKHVHCEKPLAVTLADAENMAAVARETGLRTMVGYNYLHNPAFDHARRLVDEGAIGALLHLRGWVDEDYQADADLPWTWRARADEAGLGALGDIGCHLISMVTRLAGPIDSLVADMATLYPTRPMPDGDGRGAVENEDVAGALVRFESGVKGTLAISRCAHGRKNRLGFELHGTRGTIVFDQERLNELQLYRQGSEATAGFTTILTGPSHPPYGDFIPASGHQLGMNDLKTIEAAAFLAELSGGPRRGPDFAEALAIERVIHAIARSAREDRRIAMNPQEDRHP</sequence>
<dbReference type="PANTHER" id="PTHR43818">
    <property type="entry name" value="BCDNA.GH03377"/>
    <property type="match status" value="1"/>
</dbReference>
<proteinExistence type="predicted"/>
<dbReference type="GO" id="GO:0016491">
    <property type="term" value="F:oxidoreductase activity"/>
    <property type="evidence" value="ECO:0007669"/>
    <property type="project" value="UniProtKB-KW"/>
</dbReference>
<dbReference type="OrthoDB" id="9815825at2"/>
<dbReference type="SUPFAM" id="SSF55347">
    <property type="entry name" value="Glyceraldehyde-3-phosphate dehydrogenase-like, C-terminal domain"/>
    <property type="match status" value="1"/>
</dbReference>
<keyword evidence="1" id="KW-0560">Oxidoreductase</keyword>
<dbReference type="Gene3D" id="3.40.50.720">
    <property type="entry name" value="NAD(P)-binding Rossmann-like Domain"/>
    <property type="match status" value="1"/>
</dbReference>
<evidence type="ECO:0000259" key="2">
    <source>
        <dbReference type="Pfam" id="PF01408"/>
    </source>
</evidence>
<evidence type="ECO:0000256" key="1">
    <source>
        <dbReference type="ARBA" id="ARBA00023002"/>
    </source>
</evidence>
<evidence type="ECO:0000259" key="3">
    <source>
        <dbReference type="Pfam" id="PF22725"/>
    </source>
</evidence>
<dbReference type="RefSeq" id="WP_062226761.1">
    <property type="nucleotide sequence ID" value="NZ_BBWR01000003.1"/>
</dbReference>
<accession>A0A0P0Z1E3</accession>
<dbReference type="InterPro" id="IPR036291">
    <property type="entry name" value="NAD(P)-bd_dom_sf"/>
</dbReference>
<dbReference type="SUPFAM" id="SSF51735">
    <property type="entry name" value="NAD(P)-binding Rossmann-fold domains"/>
    <property type="match status" value="1"/>
</dbReference>
<dbReference type="Pfam" id="PF01408">
    <property type="entry name" value="GFO_IDH_MocA"/>
    <property type="match status" value="1"/>
</dbReference>
<dbReference type="InterPro" id="IPR055170">
    <property type="entry name" value="GFO_IDH_MocA-like_dom"/>
</dbReference>
<dbReference type="EMBL" id="LC066375">
    <property type="protein sequence ID" value="BAT27744.1"/>
    <property type="molecule type" value="Genomic_DNA"/>
</dbReference>
<feature type="domain" description="GFO/IDH/MocA-like oxidoreductase" evidence="3">
    <location>
        <begin position="138"/>
        <end position="273"/>
    </location>
</feature>
<dbReference type="InterPro" id="IPR000683">
    <property type="entry name" value="Gfo/Idh/MocA-like_OxRdtase_N"/>
</dbReference>